<evidence type="ECO:0000259" key="3">
    <source>
        <dbReference type="Pfam" id="PF02784"/>
    </source>
</evidence>
<organism evidence="4 5">
    <name type="scientific">Zhouia spongiae</name>
    <dbReference type="NCBI Taxonomy" id="2202721"/>
    <lineage>
        <taxon>Bacteria</taxon>
        <taxon>Pseudomonadati</taxon>
        <taxon>Bacteroidota</taxon>
        <taxon>Flavobacteriia</taxon>
        <taxon>Flavobacteriales</taxon>
        <taxon>Flavobacteriaceae</taxon>
        <taxon>Zhouia</taxon>
    </lineage>
</organism>
<sequence>MKTKYIDLIDQTYYFPQEEFTLNDNSLQFHGIDLMKLVEEYGTPLKFTYLPQISNNIQKAKRWFSNAIEKHNYNGQYHYCYCTKSSHFEHVLTEALKNDIHIETSSAFDIDIVNKLISQGKLSKENYVICNGFKRDKYIQNIAKLINSSHKKCIPIIDNYEELGLLTEVIDEKFNIGIRIASEEEPKFEFYTSRLGIGYKNIVPFYNREIKDNKQVTLKMLHFFINTGIRDTAYYWNELLKCLKVYIQLKKVCPTLDSLNIGGGFPIKNSLAFNYDYQYMIDEIINQIKLACEEADVSVPNIFTEFGSFTVGESGGAVYQVLYQKQQNDREKWNMINSSFITTLPDSWAISKRFIQLAVNRWNDEYERVLLGGLTCDSDDYYNSEQHVNAIYLPKFNKNKPLYIGFFNTGAYQETIGGFGGLQHCLIPQPKHVLISKNENGDIQTKLFSEQQTAEDFLKILGYHE</sequence>
<protein>
    <submittedName>
        <fullName evidence="4">Arginine decarboxylase</fullName>
    </submittedName>
</protein>
<dbReference type="SUPFAM" id="SSF51419">
    <property type="entry name" value="PLP-binding barrel"/>
    <property type="match status" value="1"/>
</dbReference>
<evidence type="ECO:0000313" key="5">
    <source>
        <dbReference type="Proteomes" id="UP000829476"/>
    </source>
</evidence>
<keyword evidence="5" id="KW-1185">Reference proteome</keyword>
<feature type="domain" description="Orn/DAP/Arg decarboxylase 2 N-terminal" evidence="3">
    <location>
        <begin position="72"/>
        <end position="311"/>
    </location>
</feature>
<name>A0ABY3YK26_9FLAO</name>
<dbReference type="InterPro" id="IPR002985">
    <property type="entry name" value="Arg_decrbxlase"/>
</dbReference>
<dbReference type="RefSeq" id="WP_242936571.1">
    <property type="nucleotide sequence ID" value="NZ_CP094326.1"/>
</dbReference>
<reference evidence="4 5" key="1">
    <citation type="journal article" date="2018" name="Int. J. Syst. Evol. Microbiol.">
        <title>Zhouia spongiae sp. nov., isolated from a marine sponge.</title>
        <authorList>
            <person name="Zhuang L."/>
            <person name="Lin B."/>
            <person name="Qin F."/>
            <person name="Luo L."/>
        </authorList>
    </citation>
    <scope>NUCLEOTIDE SEQUENCE [LARGE SCALE GENOMIC DNA]</scope>
    <source>
        <strain evidence="4 5">HN-Y44</strain>
    </source>
</reference>
<evidence type="ECO:0000313" key="4">
    <source>
        <dbReference type="EMBL" id="UNY98164.1"/>
    </source>
</evidence>
<dbReference type="Proteomes" id="UP000829476">
    <property type="component" value="Chromosome"/>
</dbReference>
<dbReference type="InterPro" id="IPR022644">
    <property type="entry name" value="De-COase2_N"/>
</dbReference>
<keyword evidence="2" id="KW-0663">Pyridoxal phosphate</keyword>
<dbReference type="PANTHER" id="PTHR43295:SF9">
    <property type="entry name" value="BIOSYNTHETIC ARGININE DECARBOXYLASE"/>
    <property type="match status" value="1"/>
</dbReference>
<dbReference type="InterPro" id="IPR009006">
    <property type="entry name" value="Ala_racemase/Decarboxylase_C"/>
</dbReference>
<dbReference type="Pfam" id="PF02784">
    <property type="entry name" value="Orn_Arg_deC_N"/>
    <property type="match status" value="1"/>
</dbReference>
<evidence type="ECO:0000256" key="2">
    <source>
        <dbReference type="ARBA" id="ARBA00022898"/>
    </source>
</evidence>
<dbReference type="EMBL" id="CP094326">
    <property type="protein sequence ID" value="UNY98164.1"/>
    <property type="molecule type" value="Genomic_DNA"/>
</dbReference>
<dbReference type="Gene3D" id="2.40.37.10">
    <property type="entry name" value="Lyase, Ornithine Decarboxylase, Chain A, domain 1"/>
    <property type="match status" value="1"/>
</dbReference>
<evidence type="ECO:0000256" key="1">
    <source>
        <dbReference type="ARBA" id="ARBA00001933"/>
    </source>
</evidence>
<comment type="cofactor">
    <cofactor evidence="1">
        <name>pyridoxal 5'-phosphate</name>
        <dbReference type="ChEBI" id="CHEBI:597326"/>
    </cofactor>
</comment>
<dbReference type="SUPFAM" id="SSF50621">
    <property type="entry name" value="Alanine racemase C-terminal domain-like"/>
    <property type="match status" value="1"/>
</dbReference>
<dbReference type="InterPro" id="IPR029066">
    <property type="entry name" value="PLP-binding_barrel"/>
</dbReference>
<dbReference type="CDD" id="cd06830">
    <property type="entry name" value="PLPDE_III_ADC"/>
    <property type="match status" value="1"/>
</dbReference>
<accession>A0ABY3YK26</accession>
<gene>
    <name evidence="4" type="ORF">MQE36_13850</name>
</gene>
<proteinExistence type="predicted"/>
<dbReference type="Gene3D" id="3.20.20.10">
    <property type="entry name" value="Alanine racemase"/>
    <property type="match status" value="1"/>
</dbReference>
<dbReference type="PANTHER" id="PTHR43295">
    <property type="entry name" value="ARGININE DECARBOXYLASE"/>
    <property type="match status" value="1"/>
</dbReference>